<feature type="region of interest" description="Disordered" evidence="1">
    <location>
        <begin position="149"/>
        <end position="168"/>
    </location>
</feature>
<name>A0ABR6BC12_9PSEU</name>
<sequence length="168" mass="18290">MFVTRENTLQPVTEEHAVRGRSLITEELFSRLVARIVRDEGIEPVLATRILDQALAFLAAAARHAGEPLSPTALVDIGWHVLILHTKEYAELCQRVAGRFIHHVPDDGPGERGLIRDRTLTAISAAGYAVDSELWTLSATDCGNCHEDGNCSASGPTGDENQGTHKKK</sequence>
<gene>
    <name evidence="2" type="ORF">BC739_001444</name>
</gene>
<feature type="compositionally biased region" description="Polar residues" evidence="1">
    <location>
        <begin position="151"/>
        <end position="161"/>
    </location>
</feature>
<comment type="caution">
    <text evidence="2">The sequence shown here is derived from an EMBL/GenBank/DDBJ whole genome shotgun (WGS) entry which is preliminary data.</text>
</comment>
<evidence type="ECO:0000313" key="3">
    <source>
        <dbReference type="Proteomes" id="UP000517916"/>
    </source>
</evidence>
<accession>A0ABR6BC12</accession>
<evidence type="ECO:0000313" key="2">
    <source>
        <dbReference type="EMBL" id="MBA8924247.1"/>
    </source>
</evidence>
<dbReference type="Proteomes" id="UP000517916">
    <property type="component" value="Unassembled WGS sequence"/>
</dbReference>
<dbReference type="RefSeq" id="WP_182836667.1">
    <property type="nucleotide sequence ID" value="NZ_BAAABQ010000086.1"/>
</dbReference>
<keyword evidence="3" id="KW-1185">Reference proteome</keyword>
<reference evidence="2 3" key="1">
    <citation type="submission" date="2020-08" db="EMBL/GenBank/DDBJ databases">
        <title>Genomic Encyclopedia of Archaeal and Bacterial Type Strains, Phase II (KMG-II): from individual species to whole genera.</title>
        <authorList>
            <person name="Goeker M."/>
        </authorList>
    </citation>
    <scope>NUCLEOTIDE SEQUENCE [LARGE SCALE GENOMIC DNA]</scope>
    <source>
        <strain evidence="2 3">DSM 43850</strain>
    </source>
</reference>
<protein>
    <submittedName>
        <fullName evidence="2">Uncharacterized protein</fullName>
    </submittedName>
</protein>
<proteinExistence type="predicted"/>
<evidence type="ECO:0000256" key="1">
    <source>
        <dbReference type="SAM" id="MobiDB-lite"/>
    </source>
</evidence>
<dbReference type="EMBL" id="JACJID010000001">
    <property type="protein sequence ID" value="MBA8924247.1"/>
    <property type="molecule type" value="Genomic_DNA"/>
</dbReference>
<organism evidence="2 3">
    <name type="scientific">Kutzneria viridogrisea</name>
    <dbReference type="NCBI Taxonomy" id="47990"/>
    <lineage>
        <taxon>Bacteria</taxon>
        <taxon>Bacillati</taxon>
        <taxon>Actinomycetota</taxon>
        <taxon>Actinomycetes</taxon>
        <taxon>Pseudonocardiales</taxon>
        <taxon>Pseudonocardiaceae</taxon>
        <taxon>Kutzneria</taxon>
    </lineage>
</organism>